<keyword evidence="1" id="KW-0812">Transmembrane</keyword>
<evidence type="ECO:0000256" key="1">
    <source>
        <dbReference type="SAM" id="Phobius"/>
    </source>
</evidence>
<reference evidence="2 3" key="1">
    <citation type="submission" date="2024-01" db="EMBL/GenBank/DDBJ databases">
        <title>Pedobacter sp. nov., isolated from fresh soil.</title>
        <authorList>
            <person name="Le N.T.T."/>
        </authorList>
    </citation>
    <scope>NUCLEOTIDE SEQUENCE [LARGE SCALE GENOMIC DNA]</scope>
    <source>
        <strain evidence="2 3">KR3-3</strain>
    </source>
</reference>
<dbReference type="EMBL" id="JAZDQT010000003">
    <property type="protein sequence ID" value="MEE1946641.1"/>
    <property type="molecule type" value="Genomic_DNA"/>
</dbReference>
<keyword evidence="1" id="KW-1133">Transmembrane helix</keyword>
<comment type="caution">
    <text evidence="2">The sequence shown here is derived from an EMBL/GenBank/DDBJ whole genome shotgun (WGS) entry which is preliminary data.</text>
</comment>
<sequence length="151" mass="16897">MISGLKFKFEASQVTGLTASELVKNIVAILAKENYEIEDQTNRSIVFSQEPFGLVWNFEAPYLLDGGQFEFKELGAETTVVLTYFVSMAYSLLVFMAVMIFVVATGFYWGLLLFGAFFLFAGARQFFITKTVGKELLAKVLTETFDAKSTD</sequence>
<gene>
    <name evidence="2" type="ORF">VRU48_16060</name>
</gene>
<feature type="transmembrane region" description="Helical" evidence="1">
    <location>
        <begin position="107"/>
        <end position="127"/>
    </location>
</feature>
<name>A0ABU7IB89_9SPHI</name>
<dbReference type="Proteomes" id="UP001336835">
    <property type="component" value="Unassembled WGS sequence"/>
</dbReference>
<proteinExistence type="predicted"/>
<organism evidence="2 3">
    <name type="scientific">Pedobacter albus</name>
    <dbReference type="NCBI Taxonomy" id="3113905"/>
    <lineage>
        <taxon>Bacteria</taxon>
        <taxon>Pseudomonadati</taxon>
        <taxon>Bacteroidota</taxon>
        <taxon>Sphingobacteriia</taxon>
        <taxon>Sphingobacteriales</taxon>
        <taxon>Sphingobacteriaceae</taxon>
        <taxon>Pedobacter</taxon>
    </lineage>
</organism>
<accession>A0ABU7IB89</accession>
<evidence type="ECO:0000313" key="2">
    <source>
        <dbReference type="EMBL" id="MEE1946641.1"/>
    </source>
</evidence>
<dbReference type="RefSeq" id="WP_330108941.1">
    <property type="nucleotide sequence ID" value="NZ_JAZDQT010000003.1"/>
</dbReference>
<keyword evidence="1" id="KW-0472">Membrane</keyword>
<protein>
    <submittedName>
        <fullName evidence="2">Uncharacterized protein</fullName>
    </submittedName>
</protein>
<keyword evidence="3" id="KW-1185">Reference proteome</keyword>
<evidence type="ECO:0000313" key="3">
    <source>
        <dbReference type="Proteomes" id="UP001336835"/>
    </source>
</evidence>
<feature type="transmembrane region" description="Helical" evidence="1">
    <location>
        <begin position="81"/>
        <end position="101"/>
    </location>
</feature>